<name>A0ACC2DZX6_DIPCM</name>
<keyword evidence="2" id="KW-1185">Reference proteome</keyword>
<accession>A0ACC2DZX6</accession>
<gene>
    <name evidence="1" type="ORF">O6H91_04G100200</name>
</gene>
<protein>
    <submittedName>
        <fullName evidence="1">Uncharacterized protein</fullName>
    </submittedName>
</protein>
<dbReference type="Proteomes" id="UP001162992">
    <property type="component" value="Chromosome 4"/>
</dbReference>
<reference evidence="2" key="1">
    <citation type="journal article" date="2024" name="Proc. Natl. Acad. Sci. U.S.A.">
        <title>Extraordinary preservation of gene collinearity over three hundred million years revealed in homosporous lycophytes.</title>
        <authorList>
            <person name="Li C."/>
            <person name="Wickell D."/>
            <person name="Kuo L.Y."/>
            <person name="Chen X."/>
            <person name="Nie B."/>
            <person name="Liao X."/>
            <person name="Peng D."/>
            <person name="Ji J."/>
            <person name="Jenkins J."/>
            <person name="Williams M."/>
            <person name="Shu S."/>
            <person name="Plott C."/>
            <person name="Barry K."/>
            <person name="Rajasekar S."/>
            <person name="Grimwood J."/>
            <person name="Han X."/>
            <person name="Sun S."/>
            <person name="Hou Z."/>
            <person name="He W."/>
            <person name="Dai G."/>
            <person name="Sun C."/>
            <person name="Schmutz J."/>
            <person name="Leebens-Mack J.H."/>
            <person name="Li F.W."/>
            <person name="Wang L."/>
        </authorList>
    </citation>
    <scope>NUCLEOTIDE SEQUENCE [LARGE SCALE GENOMIC DNA]</scope>
    <source>
        <strain evidence="2">cv. PW_Plant_1</strain>
    </source>
</reference>
<evidence type="ECO:0000313" key="2">
    <source>
        <dbReference type="Proteomes" id="UP001162992"/>
    </source>
</evidence>
<comment type="caution">
    <text evidence="1">The sequence shown here is derived from an EMBL/GenBank/DDBJ whole genome shotgun (WGS) entry which is preliminary data.</text>
</comment>
<proteinExistence type="predicted"/>
<sequence>MGRLLGQRSHHLIRRFLQQQSASHQYEQEVSKGWELGRQWKSKHYHCCSSQRISSFLLSNLHSVSSQDLGGRNLRSFHTTGPQYAAKRDFYEVLGVEKSAGSAEIKKAYYALAKQYHPDVNKGDSETEKKFQEIQHAYEVLRNDEKRSLYDQVGPERYEEAVSGTGPSSSGFEGFGDTIFEDFFAGGMEEIFGNMFGRGPASGKHVQLGLELSFMEAVRGCSKNVSYRTHVRCTTCKGVGLPPDVKPQTCKTCKGSGMVYMQKGFFSIQSTCGTCQGTGQYVKEHCRTCQGKGMVMGTKEVVVEVPPGVESGVHIKLSGEGGGGARGVRPGDLTVQIQVLDDPIFRRDGADVHVDASISMTQAILGGTVRIPTLTGDVVLKIRPGTQPSQKQVLKGKGIKVLKSRHEQYGDQYIHFRVLIPVDLNPRQRALIEEFALEETSETETTAAEGSG</sequence>
<dbReference type="EMBL" id="CM055095">
    <property type="protein sequence ID" value="KAJ7559764.1"/>
    <property type="molecule type" value="Genomic_DNA"/>
</dbReference>
<organism evidence="1 2">
    <name type="scientific">Diphasiastrum complanatum</name>
    <name type="common">Issler's clubmoss</name>
    <name type="synonym">Lycopodium complanatum</name>
    <dbReference type="NCBI Taxonomy" id="34168"/>
    <lineage>
        <taxon>Eukaryota</taxon>
        <taxon>Viridiplantae</taxon>
        <taxon>Streptophyta</taxon>
        <taxon>Embryophyta</taxon>
        <taxon>Tracheophyta</taxon>
        <taxon>Lycopodiopsida</taxon>
        <taxon>Lycopodiales</taxon>
        <taxon>Lycopodiaceae</taxon>
        <taxon>Lycopodioideae</taxon>
        <taxon>Diphasiastrum</taxon>
    </lineage>
</organism>
<evidence type="ECO:0000313" key="1">
    <source>
        <dbReference type="EMBL" id="KAJ7559764.1"/>
    </source>
</evidence>